<keyword evidence="4" id="KW-1185">Reference proteome</keyword>
<gene>
    <name evidence="3" type="ORF">Dbus_chr3Rg2070</name>
</gene>
<dbReference type="Pfam" id="PF11838">
    <property type="entry name" value="ERAP1_C"/>
    <property type="match status" value="1"/>
</dbReference>
<dbReference type="GO" id="GO:0006508">
    <property type="term" value="P:proteolysis"/>
    <property type="evidence" value="ECO:0007669"/>
    <property type="project" value="TreeGrafter"/>
</dbReference>
<dbReference type="InterPro" id="IPR050344">
    <property type="entry name" value="Peptidase_M1_aminopeptidases"/>
</dbReference>
<sequence length="267" mass="31620">MPWRAALDQFLPIYRIVRQTDQYEIFQKFMLCLIEPIYKQLEGMREDSKQRHHVVHKTLIASWACRLQHADCVKSAMDYWQQLISARAANPVPPDLRAVVYCTAMRNGKAKDWQLMWELYCNSTVASEQRLMLQALGCTPKECLLQRYVQLIFSRKSLIRKQDALLVLGSIIRNEIGYRIAKQYYMQHFQLLYKYFWPNIRELASLLVHFSQQMSTEQELQQLTVLSSSRLLQRHTSRSCQRALEQAELNLAWRKERLLQFIGCLNT</sequence>
<comment type="similarity">
    <text evidence="1">Belongs to the peptidase M1 family.</text>
</comment>
<dbReference type="PANTHER" id="PTHR11533:SF253">
    <property type="entry name" value="AMINOPEPTIDASE-RELATED"/>
    <property type="match status" value="1"/>
</dbReference>
<proteinExistence type="inferred from homology"/>
<dbReference type="GO" id="GO:0042277">
    <property type="term" value="F:peptide binding"/>
    <property type="evidence" value="ECO:0007669"/>
    <property type="project" value="TreeGrafter"/>
</dbReference>
<dbReference type="Proteomes" id="UP000494163">
    <property type="component" value="Chromosome 3R"/>
</dbReference>
<name>A0A0M4F6I5_DROBS</name>
<accession>A0A0M4F6I5</accession>
<organism evidence="3 4">
    <name type="scientific">Drosophila busckii</name>
    <name type="common">Fruit fly</name>
    <dbReference type="NCBI Taxonomy" id="30019"/>
    <lineage>
        <taxon>Eukaryota</taxon>
        <taxon>Metazoa</taxon>
        <taxon>Ecdysozoa</taxon>
        <taxon>Arthropoda</taxon>
        <taxon>Hexapoda</taxon>
        <taxon>Insecta</taxon>
        <taxon>Pterygota</taxon>
        <taxon>Neoptera</taxon>
        <taxon>Endopterygota</taxon>
        <taxon>Diptera</taxon>
        <taxon>Brachycera</taxon>
        <taxon>Muscomorpha</taxon>
        <taxon>Ephydroidea</taxon>
        <taxon>Drosophilidae</taxon>
        <taxon>Drosophila</taxon>
    </lineage>
</organism>
<reference evidence="3 4" key="1">
    <citation type="submission" date="2015-08" db="EMBL/GenBank/DDBJ databases">
        <title>Ancestral chromatin configuration constrains chromatin evolution on differentiating sex chromosomes in Drosophila.</title>
        <authorList>
            <person name="Zhou Q."/>
            <person name="Bachtrog D."/>
        </authorList>
    </citation>
    <scope>NUCLEOTIDE SEQUENCE [LARGE SCALE GENOMIC DNA]</scope>
    <source>
        <tissue evidence="3">Whole larvae</tissue>
    </source>
</reference>
<evidence type="ECO:0000313" key="3">
    <source>
        <dbReference type="EMBL" id="ALC47320.1"/>
    </source>
</evidence>
<dbReference type="STRING" id="30019.A0A0M4F6I5"/>
<dbReference type="GO" id="GO:0043171">
    <property type="term" value="P:peptide catabolic process"/>
    <property type="evidence" value="ECO:0007669"/>
    <property type="project" value="TreeGrafter"/>
</dbReference>
<evidence type="ECO:0000259" key="2">
    <source>
        <dbReference type="Pfam" id="PF11838"/>
    </source>
</evidence>
<dbReference type="GO" id="GO:0070006">
    <property type="term" value="F:metalloaminopeptidase activity"/>
    <property type="evidence" value="ECO:0007669"/>
    <property type="project" value="TreeGrafter"/>
</dbReference>
<protein>
    <submittedName>
        <fullName evidence="3">CG31445</fullName>
    </submittedName>
</protein>
<dbReference type="GO" id="GO:0016020">
    <property type="term" value="C:membrane"/>
    <property type="evidence" value="ECO:0007669"/>
    <property type="project" value="TreeGrafter"/>
</dbReference>
<dbReference type="OrthoDB" id="510539at2759"/>
<dbReference type="Gene3D" id="1.25.50.20">
    <property type="match status" value="1"/>
</dbReference>
<dbReference type="SMR" id="A0A0M4F6I5"/>
<dbReference type="GO" id="GO:0005615">
    <property type="term" value="C:extracellular space"/>
    <property type="evidence" value="ECO:0007669"/>
    <property type="project" value="TreeGrafter"/>
</dbReference>
<dbReference type="PANTHER" id="PTHR11533">
    <property type="entry name" value="PROTEASE M1 ZINC METALLOPROTEASE"/>
    <property type="match status" value="1"/>
</dbReference>
<dbReference type="GO" id="GO:0008270">
    <property type="term" value="F:zinc ion binding"/>
    <property type="evidence" value="ECO:0007669"/>
    <property type="project" value="TreeGrafter"/>
</dbReference>
<dbReference type="EMBL" id="CP012526">
    <property type="protein sequence ID" value="ALC47320.1"/>
    <property type="molecule type" value="Genomic_DNA"/>
</dbReference>
<dbReference type="AlphaFoldDB" id="A0A0M4F6I5"/>
<feature type="domain" description="ERAP1-like C-terminal" evidence="2">
    <location>
        <begin position="1"/>
        <end position="248"/>
    </location>
</feature>
<dbReference type="OMA" id="YMANETE"/>
<evidence type="ECO:0000313" key="4">
    <source>
        <dbReference type="Proteomes" id="UP000494163"/>
    </source>
</evidence>
<dbReference type="InterPro" id="IPR024571">
    <property type="entry name" value="ERAP1-like_C_dom"/>
</dbReference>
<evidence type="ECO:0000256" key="1">
    <source>
        <dbReference type="ARBA" id="ARBA00010136"/>
    </source>
</evidence>
<dbReference type="GO" id="GO:0005737">
    <property type="term" value="C:cytoplasm"/>
    <property type="evidence" value="ECO:0007669"/>
    <property type="project" value="TreeGrafter"/>
</dbReference>